<dbReference type="AlphaFoldDB" id="M1WQY8"/>
<gene>
    <name evidence="2" type="ordered locus">BN4_10735</name>
</gene>
<dbReference type="Proteomes" id="UP000011724">
    <property type="component" value="Chromosome"/>
</dbReference>
<feature type="transmembrane region" description="Helical" evidence="1">
    <location>
        <begin position="212"/>
        <end position="232"/>
    </location>
</feature>
<feature type="transmembrane region" description="Helical" evidence="1">
    <location>
        <begin position="166"/>
        <end position="191"/>
    </location>
</feature>
<evidence type="ECO:0000313" key="3">
    <source>
        <dbReference type="Proteomes" id="UP000011724"/>
    </source>
</evidence>
<reference evidence="2 3" key="1">
    <citation type="journal article" date="2013" name="PLoS ONE">
        <title>The first genomic and proteomic characterization of a deep-sea sulfate reducer: insights into the piezophilic lifestyle of Desulfovibrio piezophilus.</title>
        <authorList>
            <person name="Pradel N."/>
            <person name="Ji B."/>
            <person name="Gimenez G."/>
            <person name="Talla E."/>
            <person name="Lenoble P."/>
            <person name="Garel M."/>
            <person name="Tamburini C."/>
            <person name="Fourquet P."/>
            <person name="Lebrun R."/>
            <person name="Bertin P."/>
            <person name="Denis Y."/>
            <person name="Pophillat M."/>
            <person name="Barbe V."/>
            <person name="Ollivier B."/>
            <person name="Dolla A."/>
        </authorList>
    </citation>
    <scope>NUCLEOTIDE SEQUENCE [LARGE SCALE GENOMIC DNA]</scope>
    <source>
        <strain evidence="3">DSM 10523 / SB164P1</strain>
    </source>
</reference>
<evidence type="ECO:0000313" key="2">
    <source>
        <dbReference type="EMBL" id="CCH47972.1"/>
    </source>
</evidence>
<feature type="transmembrane region" description="Helical" evidence="1">
    <location>
        <begin position="124"/>
        <end position="146"/>
    </location>
</feature>
<feature type="transmembrane region" description="Helical" evidence="1">
    <location>
        <begin position="12"/>
        <end position="35"/>
    </location>
</feature>
<keyword evidence="3" id="KW-1185">Reference proteome</keyword>
<dbReference type="PATRIC" id="fig|879567.3.peg.760"/>
<proteinExistence type="predicted"/>
<dbReference type="OrthoDB" id="5471546at2"/>
<dbReference type="EMBL" id="FO203427">
    <property type="protein sequence ID" value="CCH47972.1"/>
    <property type="molecule type" value="Genomic_DNA"/>
</dbReference>
<evidence type="ECO:0000256" key="1">
    <source>
        <dbReference type="SAM" id="Phobius"/>
    </source>
</evidence>
<dbReference type="eggNOG" id="ENOG50349RW">
    <property type="taxonomic scope" value="Bacteria"/>
</dbReference>
<feature type="transmembrane region" description="Helical" evidence="1">
    <location>
        <begin position="56"/>
        <end position="79"/>
    </location>
</feature>
<dbReference type="RefSeq" id="WP_015414026.1">
    <property type="nucleotide sequence ID" value="NC_020409.1"/>
</dbReference>
<feature type="transmembrane region" description="Helical" evidence="1">
    <location>
        <begin position="278"/>
        <end position="302"/>
    </location>
</feature>
<accession>M1WQY8</accession>
<sequence length="304" mass="33361">MTINETLTMTAFMLAPAFFSLLGLAALGSPIIALLGELTARFQGKVFYDKYGQQTATMGVLLTLLTIIVEIVGLAVAYIKFPNLFQEWITANSPFAGAGIAMVLFLFFSVTYSLTWKRLRPYKIIHTIIGIGAASAAIALIILGIFPKLTVAGSEEVLPQIVHSILAPLTGMYLILTVAAAAGLSCLYLVFRRKKDDFGRDYYNFALKLASRWALFFSIPFLGCQSWLFLALPQTIQTIVLGTPLGLVWGVGAVLTLICILIWGGLARSQSPLQLKGLTLVTFILMWLMHTMNVTVFVNFMMMI</sequence>
<reference evidence="3" key="2">
    <citation type="journal article" date="2013" name="Stand. Genomic Sci.">
        <title>Complete genome sequence of Desulfocapsa sulfexigens, a marine deltaproteobacterium specialized in disproportionating inorganic sulfur compounds.</title>
        <authorList>
            <person name="Finster K.W."/>
            <person name="Kjeldsen K.U."/>
            <person name="Kube M."/>
            <person name="Reinhardt R."/>
            <person name="Mussmann M."/>
            <person name="Amann R."/>
            <person name="Schreiber L."/>
        </authorList>
    </citation>
    <scope>NUCLEOTIDE SEQUENCE [LARGE SCALE GENOMIC DNA]</scope>
    <source>
        <strain evidence="3">DSM 10523 / SB164P1</strain>
    </source>
</reference>
<protein>
    <submittedName>
        <fullName evidence="2">Uncharacterized protein</fullName>
    </submittedName>
</protein>
<keyword evidence="1" id="KW-1133">Transmembrane helix</keyword>
<dbReference type="HOGENOM" id="CLU_058788_0_0_7"/>
<dbReference type="KEGG" id="dpi:BN4_10735"/>
<organism evidence="2 3">
    <name type="scientific">Pseudodesulfovibrio piezophilus (strain DSM 21447 / JCM 15486 / C1TLV30)</name>
    <name type="common">Desulfovibrio piezophilus</name>
    <dbReference type="NCBI Taxonomy" id="1322246"/>
    <lineage>
        <taxon>Bacteria</taxon>
        <taxon>Pseudomonadati</taxon>
        <taxon>Thermodesulfobacteriota</taxon>
        <taxon>Desulfovibrionia</taxon>
        <taxon>Desulfovibrionales</taxon>
        <taxon>Desulfovibrionaceae</taxon>
    </lineage>
</organism>
<feature type="transmembrane region" description="Helical" evidence="1">
    <location>
        <begin position="244"/>
        <end position="266"/>
    </location>
</feature>
<name>M1WQY8_PSEP2</name>
<keyword evidence="1" id="KW-0812">Transmembrane</keyword>
<feature type="transmembrane region" description="Helical" evidence="1">
    <location>
        <begin position="91"/>
        <end position="112"/>
    </location>
</feature>
<dbReference type="STRING" id="1322246.BN4_10735"/>
<keyword evidence="1" id="KW-0472">Membrane</keyword>